<feature type="non-terminal residue" evidence="1">
    <location>
        <position position="1"/>
    </location>
</feature>
<dbReference type="EMBL" id="LAZR01024879">
    <property type="protein sequence ID" value="KKL73708.1"/>
    <property type="molecule type" value="Genomic_DNA"/>
</dbReference>
<organism evidence="1">
    <name type="scientific">marine sediment metagenome</name>
    <dbReference type="NCBI Taxonomy" id="412755"/>
    <lineage>
        <taxon>unclassified sequences</taxon>
        <taxon>metagenomes</taxon>
        <taxon>ecological metagenomes</taxon>
    </lineage>
</organism>
<dbReference type="InterPro" id="IPR018775">
    <property type="entry name" value="RlaP"/>
</dbReference>
<name>A0A0F9EHY3_9ZZZZ</name>
<gene>
    <name evidence="1" type="ORF">LCGC14_2072230</name>
</gene>
<evidence type="ECO:0000313" key="1">
    <source>
        <dbReference type="EMBL" id="KKL73708.1"/>
    </source>
</evidence>
<proteinExistence type="predicted"/>
<sequence length="173" mass="20395">LLMKGNPNVHQHLWLKPEHYHVITRSGRILIENRQRFMSRRLFESFAGYAYAQLKRMEKFEKRGYMGQKREAIMKKYGYDIKNAAHCIRLLYGAIHLARHNSIQVFLEGSAAFHTLAIKRGGWQLEAVKRHAGRLFNTFDLEKGRSQLPMRVERGDINAIVRQVISEHWEDLH</sequence>
<comment type="caution">
    <text evidence="1">The sequence shown here is derived from an EMBL/GenBank/DDBJ whole genome shotgun (WGS) entry which is preliminary data.</text>
</comment>
<accession>A0A0F9EHY3</accession>
<dbReference type="Pfam" id="PF10127">
    <property type="entry name" value="RlaP"/>
    <property type="match status" value="1"/>
</dbReference>
<reference evidence="1" key="1">
    <citation type="journal article" date="2015" name="Nature">
        <title>Complex archaea that bridge the gap between prokaryotes and eukaryotes.</title>
        <authorList>
            <person name="Spang A."/>
            <person name="Saw J.H."/>
            <person name="Jorgensen S.L."/>
            <person name="Zaremba-Niedzwiedzka K."/>
            <person name="Martijn J."/>
            <person name="Lind A.E."/>
            <person name="van Eijk R."/>
            <person name="Schleper C."/>
            <person name="Guy L."/>
            <person name="Ettema T.J."/>
        </authorList>
    </citation>
    <scope>NUCLEOTIDE SEQUENCE</scope>
</reference>
<dbReference type="AlphaFoldDB" id="A0A0F9EHY3"/>
<protein>
    <submittedName>
        <fullName evidence="1">Uncharacterized protein</fullName>
    </submittedName>
</protein>